<dbReference type="InterPro" id="IPR050684">
    <property type="entry name" value="HTH-Siroheme_Decarb"/>
</dbReference>
<dbReference type="OrthoDB" id="9806536at2"/>
<dbReference type="Gene3D" id="3.30.70.3460">
    <property type="match status" value="1"/>
</dbReference>
<keyword evidence="11" id="KW-1185">Reference proteome</keyword>
<dbReference type="SUPFAM" id="SSF46785">
    <property type="entry name" value="Winged helix' DNA-binding domain"/>
    <property type="match status" value="1"/>
</dbReference>
<proteinExistence type="inferred from homology"/>
<dbReference type="GO" id="GO:0016829">
    <property type="term" value="F:lyase activity"/>
    <property type="evidence" value="ECO:0007669"/>
    <property type="project" value="UniProtKB-KW"/>
</dbReference>
<feature type="domain" description="Siroheme decarboxylase NirL-like HTH" evidence="7">
    <location>
        <begin position="7"/>
        <end position="51"/>
    </location>
</feature>
<dbReference type="PANTHER" id="PTHR43413">
    <property type="entry name" value="TRANSCRIPTIONAL REGULATOR, ASNC FAMILY"/>
    <property type="match status" value="1"/>
</dbReference>
<comment type="caution">
    <text evidence="9">The sequence shown here is derived from an EMBL/GenBank/DDBJ whole genome shotgun (WGS) entry which is preliminary data.</text>
</comment>
<dbReference type="RefSeq" id="WP_117418946.1">
    <property type="nucleotide sequence ID" value="NZ_BRPJ01000030.1"/>
</dbReference>
<evidence type="ECO:0000256" key="1">
    <source>
        <dbReference type="ARBA" id="ARBA00023239"/>
    </source>
</evidence>
<organism evidence="9 10">
    <name type="scientific">Lacrimispora amygdalina</name>
    <dbReference type="NCBI Taxonomy" id="253257"/>
    <lineage>
        <taxon>Bacteria</taxon>
        <taxon>Bacillati</taxon>
        <taxon>Bacillota</taxon>
        <taxon>Clostridia</taxon>
        <taxon>Lachnospirales</taxon>
        <taxon>Lachnospiraceae</taxon>
        <taxon>Lacrimispora</taxon>
    </lineage>
</organism>
<gene>
    <name evidence="9" type="ORF">DS742_21135</name>
    <name evidence="8" type="ORF">LAD12857_16250</name>
</gene>
<reference evidence="9 10" key="1">
    <citation type="submission" date="2018-07" db="EMBL/GenBank/DDBJ databases">
        <title>New species, Clostridium PI-S10-A1B.</title>
        <authorList>
            <person name="Krishna G."/>
            <person name="Summeta K."/>
            <person name="Shikha S."/>
            <person name="Prabhu P.B."/>
            <person name="Suresh K."/>
        </authorList>
    </citation>
    <scope>NUCLEOTIDE SEQUENCE [LARGE SCALE GENOMIC DNA]</scope>
    <source>
        <strain evidence="9 10">PI-S10-A1B</strain>
    </source>
</reference>
<reference evidence="8 11" key="2">
    <citation type="journal article" date="2024" name="Int. J. Syst. Evol. Microbiol.">
        <title>Lacrimispora brassicae sp. nov. isolated from fermented cabbage, and proposal of Clostridium indicum Gundawar et al. 2019 and Clostridium methoxybenzovorans Mechichi et al. 1999 as heterotypic synonyms of Lacrimispora amygdalina (Parshina et al. 2003) Haas and Blanchard 2020 and Lacrimispora indolis (McClung and McCoy 1957) Haas and Blanchard 2020, respectively.</title>
        <authorList>
            <person name="Kobayashi H."/>
            <person name="Tanizawa Y."/>
            <person name="Sakamoto M."/>
            <person name="Ohkuma M."/>
            <person name="Tohno M."/>
        </authorList>
    </citation>
    <scope>NUCLEOTIDE SEQUENCE [LARGE SCALE GENOMIC DNA]</scope>
    <source>
        <strain evidence="8 11">DSM 12857</strain>
    </source>
</reference>
<evidence type="ECO:0000313" key="9">
    <source>
        <dbReference type="EMBL" id="RFZ76980.1"/>
    </source>
</evidence>
<dbReference type="InterPro" id="IPR053953">
    <property type="entry name" value="NirdL-like_HTH"/>
</dbReference>
<dbReference type="AlphaFoldDB" id="A0A3E2N7L3"/>
<evidence type="ECO:0000256" key="3">
    <source>
        <dbReference type="ARBA" id="ARBA00023457"/>
    </source>
</evidence>
<protein>
    <recommendedName>
        <fullName evidence="4">siroheme decarboxylase</fullName>
        <ecNumber evidence="4">4.1.1.111</ecNumber>
    </recommendedName>
</protein>
<dbReference type="InterPro" id="IPR036388">
    <property type="entry name" value="WH-like_DNA-bd_sf"/>
</dbReference>
<sequence>MLSNYNNLLNMIQNGFPIEPRPFLSIADQLGMSEIEVLEIIKELKEQGTIRRLGGIFDSKKLGYKGTLCAMEVSENRIGEVSQIINSYPCVTHNYLRDHKYNMWFTLIVPSQYSLDTHINEIKNKTGINDIMILNSLQTFKINVNLKIKGA</sequence>
<dbReference type="EC" id="4.1.1.111" evidence="4"/>
<dbReference type="Pfam" id="PF17805">
    <property type="entry name" value="AsnC_trans_reg2"/>
    <property type="match status" value="1"/>
</dbReference>
<evidence type="ECO:0000313" key="11">
    <source>
        <dbReference type="Proteomes" id="UP001419084"/>
    </source>
</evidence>
<dbReference type="Gene3D" id="1.10.10.10">
    <property type="entry name" value="Winged helix-like DNA-binding domain superfamily/Winged helix DNA-binding domain"/>
    <property type="match status" value="1"/>
</dbReference>
<evidence type="ECO:0000256" key="4">
    <source>
        <dbReference type="ARBA" id="ARBA00023471"/>
    </source>
</evidence>
<dbReference type="EMBL" id="QOHO01000071">
    <property type="protein sequence ID" value="RFZ76980.1"/>
    <property type="molecule type" value="Genomic_DNA"/>
</dbReference>
<comment type="pathway">
    <text evidence="2">Porphyrin-containing compound metabolism.</text>
</comment>
<dbReference type="InterPro" id="IPR040523">
    <property type="entry name" value="AsnC_trans_reg2"/>
</dbReference>
<dbReference type="Proteomes" id="UP001419084">
    <property type="component" value="Unassembled WGS sequence"/>
</dbReference>
<comment type="similarity">
    <text evidence="3">Belongs to the Ahb/Nir family.</text>
</comment>
<dbReference type="Pfam" id="PF22451">
    <property type="entry name" value="NirdL-like_HTH"/>
    <property type="match status" value="1"/>
</dbReference>
<evidence type="ECO:0000259" key="7">
    <source>
        <dbReference type="Pfam" id="PF22451"/>
    </source>
</evidence>
<evidence type="ECO:0000313" key="10">
    <source>
        <dbReference type="Proteomes" id="UP000260680"/>
    </source>
</evidence>
<keyword evidence="1" id="KW-0456">Lyase</keyword>
<evidence type="ECO:0000256" key="2">
    <source>
        <dbReference type="ARBA" id="ARBA00023444"/>
    </source>
</evidence>
<dbReference type="EMBL" id="BRPJ01000030">
    <property type="protein sequence ID" value="GLB29702.1"/>
    <property type="molecule type" value="Genomic_DNA"/>
</dbReference>
<evidence type="ECO:0000259" key="6">
    <source>
        <dbReference type="Pfam" id="PF17805"/>
    </source>
</evidence>
<evidence type="ECO:0000256" key="5">
    <source>
        <dbReference type="ARBA" id="ARBA00048470"/>
    </source>
</evidence>
<evidence type="ECO:0000313" key="8">
    <source>
        <dbReference type="EMBL" id="GLB29702.1"/>
    </source>
</evidence>
<feature type="domain" description="Siroheme decarboxylase AsnC-like ligand binding" evidence="6">
    <location>
        <begin position="61"/>
        <end position="141"/>
    </location>
</feature>
<dbReference type="PANTHER" id="PTHR43413:SF1">
    <property type="entry name" value="SIROHEME DECARBOXYLASE NIRL SUBUNIT"/>
    <property type="match status" value="1"/>
</dbReference>
<comment type="catalytic activity">
    <reaction evidence="5">
        <text>siroheme + 2 H(+) = 12,18-didecarboxysiroheme + 2 CO2</text>
        <dbReference type="Rhea" id="RHEA:19093"/>
        <dbReference type="ChEBI" id="CHEBI:15378"/>
        <dbReference type="ChEBI" id="CHEBI:16526"/>
        <dbReference type="ChEBI" id="CHEBI:60052"/>
        <dbReference type="ChEBI" id="CHEBI:140497"/>
        <dbReference type="EC" id="4.1.1.111"/>
    </reaction>
</comment>
<dbReference type="InterPro" id="IPR036390">
    <property type="entry name" value="WH_DNA-bd_sf"/>
</dbReference>
<accession>A0A3E2N7L3</accession>
<name>A0A3E2N7L3_9FIRM</name>
<dbReference type="Proteomes" id="UP000260680">
    <property type="component" value="Unassembled WGS sequence"/>
</dbReference>